<comment type="caution">
    <text evidence="3">The sequence shown here is derived from an EMBL/GenBank/DDBJ whole genome shotgun (WGS) entry which is preliminary data.</text>
</comment>
<accession>A0ABP9QLK0</accession>
<keyword evidence="2" id="KW-0663">Pyridoxal phosphate</keyword>
<dbReference type="GO" id="GO:0008483">
    <property type="term" value="F:transaminase activity"/>
    <property type="evidence" value="ECO:0007669"/>
    <property type="project" value="UniProtKB-KW"/>
</dbReference>
<keyword evidence="4" id="KW-1185">Reference proteome</keyword>
<dbReference type="PANTHER" id="PTHR30244:SF34">
    <property type="entry name" value="DTDP-4-AMINO-4,6-DIDEOXYGALACTOSE TRANSAMINASE"/>
    <property type="match status" value="1"/>
</dbReference>
<name>A0ABP9QLK0_9RHOO</name>
<dbReference type="PANTHER" id="PTHR30244">
    <property type="entry name" value="TRANSAMINASE"/>
    <property type="match status" value="1"/>
</dbReference>
<dbReference type="PIRSF" id="PIRSF000390">
    <property type="entry name" value="PLP_StrS"/>
    <property type="match status" value="1"/>
</dbReference>
<dbReference type="CDD" id="cd00616">
    <property type="entry name" value="AHBA_syn"/>
    <property type="match status" value="1"/>
</dbReference>
<reference evidence="4" key="1">
    <citation type="journal article" date="2019" name="Int. J. Syst. Evol. Microbiol.">
        <title>The Global Catalogue of Microorganisms (GCM) 10K type strain sequencing project: providing services to taxonomists for standard genome sequencing and annotation.</title>
        <authorList>
            <consortium name="The Broad Institute Genomics Platform"/>
            <consortium name="The Broad Institute Genome Sequencing Center for Infectious Disease"/>
            <person name="Wu L."/>
            <person name="Ma J."/>
        </authorList>
    </citation>
    <scope>NUCLEOTIDE SEQUENCE [LARGE SCALE GENOMIC DNA]</scope>
    <source>
        <strain evidence="4">JCM 18715</strain>
    </source>
</reference>
<dbReference type="RefSeq" id="WP_345532440.1">
    <property type="nucleotide sequence ID" value="NZ_BAABLD010000008.1"/>
</dbReference>
<gene>
    <name evidence="3" type="ORF">GCM10025770_16670</name>
</gene>
<sequence length="391" mass="43109">MSDFCMAPWPQYDEEQVEAASAVLRSGKVNYWTGEEGRQFEREYADYLGRKFAVAVANGTLALELALEAFGIGAGDEVVVPARTYVASASCAVMRGAVPVIADVDRDSQLITAESIAAVLTPRTRAVVVVHLAGWPCEMDEIMALAAQRNLIVIEDCAQAHGAFYKGRPVGSLGHAGAFSFCQDKIMTTGGEGGLLALDDETAWRRAWAYKDIGRSYEAVFEREHAPGFRWLTESFGTNWRLTEMQSALGRIQLRRLPQWRAQRAANAAVLIESLSQLPVFRIPQPAAHCEHAWYKFYLFVERDCLAPGWSRDRLMAEIEAAGVPCSVGSCSEIYLEKAFTDRAWGPEAPLPGARELGETSLCLLLHPTLDSTAMHEMAQRVSSIARQSMR</sequence>
<proteinExistence type="inferred from homology"/>
<evidence type="ECO:0000256" key="2">
    <source>
        <dbReference type="RuleBase" id="RU004508"/>
    </source>
</evidence>
<evidence type="ECO:0000256" key="1">
    <source>
        <dbReference type="ARBA" id="ARBA00037999"/>
    </source>
</evidence>
<organism evidence="3 4">
    <name type="scientific">Viridibacterium curvum</name>
    <dbReference type="NCBI Taxonomy" id="1101404"/>
    <lineage>
        <taxon>Bacteria</taxon>
        <taxon>Pseudomonadati</taxon>
        <taxon>Pseudomonadota</taxon>
        <taxon>Betaproteobacteria</taxon>
        <taxon>Rhodocyclales</taxon>
        <taxon>Rhodocyclaceae</taxon>
        <taxon>Viridibacterium</taxon>
    </lineage>
</organism>
<evidence type="ECO:0000313" key="4">
    <source>
        <dbReference type="Proteomes" id="UP001500547"/>
    </source>
</evidence>
<dbReference type="InterPro" id="IPR015422">
    <property type="entry name" value="PyrdxlP-dep_Trfase_small"/>
</dbReference>
<dbReference type="InterPro" id="IPR000653">
    <property type="entry name" value="DegT/StrS_aminotransferase"/>
</dbReference>
<comment type="similarity">
    <text evidence="1 2">Belongs to the DegT/DnrJ/EryC1 family.</text>
</comment>
<dbReference type="Gene3D" id="3.90.1150.10">
    <property type="entry name" value="Aspartate Aminotransferase, domain 1"/>
    <property type="match status" value="1"/>
</dbReference>
<evidence type="ECO:0000313" key="3">
    <source>
        <dbReference type="EMBL" id="GAA5163832.1"/>
    </source>
</evidence>
<dbReference type="EMBL" id="BAABLD010000008">
    <property type="protein sequence ID" value="GAA5163832.1"/>
    <property type="molecule type" value="Genomic_DNA"/>
</dbReference>
<dbReference type="Gene3D" id="3.40.640.10">
    <property type="entry name" value="Type I PLP-dependent aspartate aminotransferase-like (Major domain)"/>
    <property type="match status" value="1"/>
</dbReference>
<dbReference type="InterPro" id="IPR015424">
    <property type="entry name" value="PyrdxlP-dep_Trfase"/>
</dbReference>
<dbReference type="SUPFAM" id="SSF53383">
    <property type="entry name" value="PLP-dependent transferases"/>
    <property type="match status" value="1"/>
</dbReference>
<dbReference type="InterPro" id="IPR015421">
    <property type="entry name" value="PyrdxlP-dep_Trfase_major"/>
</dbReference>
<dbReference type="Pfam" id="PF01041">
    <property type="entry name" value="DegT_DnrJ_EryC1"/>
    <property type="match status" value="1"/>
</dbReference>
<protein>
    <submittedName>
        <fullName evidence="3">DegT/DnrJ/EryC1/StrS aminotransferase family protein</fullName>
    </submittedName>
</protein>
<dbReference type="Proteomes" id="UP001500547">
    <property type="component" value="Unassembled WGS sequence"/>
</dbReference>
<keyword evidence="3" id="KW-0808">Transferase</keyword>
<keyword evidence="3" id="KW-0032">Aminotransferase</keyword>